<dbReference type="PANTHER" id="PTHR19890">
    <property type="entry name" value="FIBROBLAST GROWTH FACTOR RECEPTOR"/>
    <property type="match status" value="1"/>
</dbReference>
<keyword evidence="7" id="KW-1015">Disulfide bond</keyword>
<accession>A0A7J8JUY1</accession>
<evidence type="ECO:0000256" key="1">
    <source>
        <dbReference type="ARBA" id="ARBA00004167"/>
    </source>
</evidence>
<dbReference type="AlphaFoldDB" id="A0A7J8JUY1"/>
<feature type="compositionally biased region" description="Low complexity" evidence="11">
    <location>
        <begin position="120"/>
        <end position="139"/>
    </location>
</feature>
<keyword evidence="5" id="KW-1133">Transmembrane helix</keyword>
<dbReference type="InterPro" id="IPR052615">
    <property type="entry name" value="FGFRL"/>
</dbReference>
<keyword evidence="4" id="KW-0677">Repeat</keyword>
<dbReference type="InterPro" id="IPR013783">
    <property type="entry name" value="Ig-like_fold"/>
</dbReference>
<proteinExistence type="predicted"/>
<dbReference type="InParanoid" id="A0A7J8JUY1"/>
<keyword evidence="6" id="KW-0472">Membrane</keyword>
<evidence type="ECO:0000313" key="14">
    <source>
        <dbReference type="Proteomes" id="UP000550707"/>
    </source>
</evidence>
<dbReference type="InterPro" id="IPR036179">
    <property type="entry name" value="Ig-like_dom_sf"/>
</dbReference>
<dbReference type="GO" id="GO:0017134">
    <property type="term" value="F:fibroblast growth factor binding"/>
    <property type="evidence" value="ECO:0007669"/>
    <property type="project" value="TreeGrafter"/>
</dbReference>
<keyword evidence="9" id="KW-0325">Glycoprotein</keyword>
<evidence type="ECO:0000259" key="12">
    <source>
        <dbReference type="PROSITE" id="PS50835"/>
    </source>
</evidence>
<comment type="subcellular location">
    <subcellularLocation>
        <location evidence="1">Membrane</location>
        <topology evidence="1">Single-pass membrane protein</topology>
    </subcellularLocation>
</comment>
<evidence type="ECO:0000313" key="13">
    <source>
        <dbReference type="EMBL" id="KAF6500714.1"/>
    </source>
</evidence>
<evidence type="ECO:0000256" key="6">
    <source>
        <dbReference type="ARBA" id="ARBA00023136"/>
    </source>
</evidence>
<organism evidence="13 14">
    <name type="scientific">Molossus molossus</name>
    <name type="common">Pallas' mastiff bat</name>
    <name type="synonym">Vespertilio molossus</name>
    <dbReference type="NCBI Taxonomy" id="27622"/>
    <lineage>
        <taxon>Eukaryota</taxon>
        <taxon>Metazoa</taxon>
        <taxon>Chordata</taxon>
        <taxon>Craniata</taxon>
        <taxon>Vertebrata</taxon>
        <taxon>Euteleostomi</taxon>
        <taxon>Mammalia</taxon>
        <taxon>Eutheria</taxon>
        <taxon>Laurasiatheria</taxon>
        <taxon>Chiroptera</taxon>
        <taxon>Yangochiroptera</taxon>
        <taxon>Molossidae</taxon>
        <taxon>Molossus</taxon>
    </lineage>
</organism>
<dbReference type="SUPFAM" id="SSF48726">
    <property type="entry name" value="Immunoglobulin"/>
    <property type="match status" value="1"/>
</dbReference>
<dbReference type="InterPro" id="IPR003598">
    <property type="entry name" value="Ig_sub2"/>
</dbReference>
<evidence type="ECO:0000256" key="11">
    <source>
        <dbReference type="SAM" id="MobiDB-lite"/>
    </source>
</evidence>
<comment type="caution">
    <text evidence="13">The sequence shown here is derived from an EMBL/GenBank/DDBJ whole genome shotgun (WGS) entry which is preliminary data.</text>
</comment>
<dbReference type="PANTHER" id="PTHR19890:SF10">
    <property type="entry name" value="FIBROBLAST GROWTH FACTOR RECEPTOR-LIKE 1"/>
    <property type="match status" value="1"/>
</dbReference>
<dbReference type="SMART" id="SM00408">
    <property type="entry name" value="IGc2"/>
    <property type="match status" value="1"/>
</dbReference>
<evidence type="ECO:0000256" key="10">
    <source>
        <dbReference type="ARBA" id="ARBA00023319"/>
    </source>
</evidence>
<dbReference type="Pfam" id="PF07679">
    <property type="entry name" value="I-set"/>
    <property type="match status" value="1"/>
</dbReference>
<dbReference type="InterPro" id="IPR013098">
    <property type="entry name" value="Ig_I-set"/>
</dbReference>
<sequence length="158" mass="17640">MEKKLLAVPAANTVRFCYPATGNPTPSISWLKNGQGVPRQAPHGGIKLRHQQWSLLMESVVPSDLDNYTCVVQNKFGHIRKTYTLVNWSALRTGPSCRPGCRPTRRPCWAATWSSTARYTATRSPTSSGSSRWRSMAARWGPTARPRSPCSRLKRTVN</sequence>
<keyword evidence="2" id="KW-0812">Transmembrane</keyword>
<evidence type="ECO:0000256" key="3">
    <source>
        <dbReference type="ARBA" id="ARBA00022729"/>
    </source>
</evidence>
<keyword evidence="3" id="KW-0732">Signal</keyword>
<evidence type="ECO:0000256" key="7">
    <source>
        <dbReference type="ARBA" id="ARBA00023157"/>
    </source>
</evidence>
<keyword evidence="10" id="KW-0393">Immunoglobulin domain</keyword>
<keyword evidence="8" id="KW-0675">Receptor</keyword>
<reference evidence="13 14" key="1">
    <citation type="journal article" date="2020" name="Nature">
        <title>Six reference-quality genomes reveal evolution of bat adaptations.</title>
        <authorList>
            <person name="Jebb D."/>
            <person name="Huang Z."/>
            <person name="Pippel M."/>
            <person name="Hughes G.M."/>
            <person name="Lavrichenko K."/>
            <person name="Devanna P."/>
            <person name="Winkler S."/>
            <person name="Jermiin L.S."/>
            <person name="Skirmuntt E.C."/>
            <person name="Katzourakis A."/>
            <person name="Burkitt-Gray L."/>
            <person name="Ray D.A."/>
            <person name="Sullivan K.A.M."/>
            <person name="Roscito J.G."/>
            <person name="Kirilenko B.M."/>
            <person name="Davalos L.M."/>
            <person name="Corthals A.P."/>
            <person name="Power M.L."/>
            <person name="Jones G."/>
            <person name="Ransome R.D."/>
            <person name="Dechmann D.K.N."/>
            <person name="Locatelli A.G."/>
            <person name="Puechmaille S.J."/>
            <person name="Fedrigo O."/>
            <person name="Jarvis E.D."/>
            <person name="Hiller M."/>
            <person name="Vernes S.C."/>
            <person name="Myers E.W."/>
            <person name="Teeling E.C."/>
        </authorList>
    </citation>
    <scope>NUCLEOTIDE SEQUENCE [LARGE SCALE GENOMIC DNA]</scope>
    <source>
        <strain evidence="13">MMolMol1</strain>
        <tissue evidence="13">Muscle</tissue>
    </source>
</reference>
<dbReference type="Gene3D" id="2.60.40.10">
    <property type="entry name" value="Immunoglobulins"/>
    <property type="match status" value="1"/>
</dbReference>
<dbReference type="GO" id="GO:0005886">
    <property type="term" value="C:plasma membrane"/>
    <property type="evidence" value="ECO:0007669"/>
    <property type="project" value="TreeGrafter"/>
</dbReference>
<evidence type="ECO:0000256" key="9">
    <source>
        <dbReference type="ARBA" id="ARBA00023180"/>
    </source>
</evidence>
<feature type="domain" description="Ig-like" evidence="12">
    <location>
        <begin position="17"/>
        <end position="86"/>
    </location>
</feature>
<evidence type="ECO:0000256" key="8">
    <source>
        <dbReference type="ARBA" id="ARBA00023170"/>
    </source>
</evidence>
<feature type="region of interest" description="Disordered" evidence="11">
    <location>
        <begin position="120"/>
        <end position="158"/>
    </location>
</feature>
<protein>
    <recommendedName>
        <fullName evidence="12">Ig-like domain-containing protein</fullName>
    </recommendedName>
</protein>
<dbReference type="InterPro" id="IPR007110">
    <property type="entry name" value="Ig-like_dom"/>
</dbReference>
<dbReference type="EMBL" id="JACASF010000001">
    <property type="protein sequence ID" value="KAF6500714.1"/>
    <property type="molecule type" value="Genomic_DNA"/>
</dbReference>
<dbReference type="Proteomes" id="UP000550707">
    <property type="component" value="Unassembled WGS sequence"/>
</dbReference>
<dbReference type="PROSITE" id="PS50835">
    <property type="entry name" value="IG_LIKE"/>
    <property type="match status" value="1"/>
</dbReference>
<dbReference type="GO" id="GO:0005007">
    <property type="term" value="F:fibroblast growth factor receptor activity"/>
    <property type="evidence" value="ECO:0007669"/>
    <property type="project" value="TreeGrafter"/>
</dbReference>
<dbReference type="FunFam" id="2.60.40.10:FF:000016">
    <property type="entry name" value="Fibroblast growth factor receptor"/>
    <property type="match status" value="1"/>
</dbReference>
<evidence type="ECO:0000256" key="5">
    <source>
        <dbReference type="ARBA" id="ARBA00022989"/>
    </source>
</evidence>
<evidence type="ECO:0000256" key="4">
    <source>
        <dbReference type="ARBA" id="ARBA00022737"/>
    </source>
</evidence>
<name>A0A7J8JUY1_MOLMO</name>
<gene>
    <name evidence="13" type="ORF">HJG59_007775</name>
</gene>
<keyword evidence="14" id="KW-1185">Reference proteome</keyword>
<evidence type="ECO:0000256" key="2">
    <source>
        <dbReference type="ARBA" id="ARBA00022692"/>
    </source>
</evidence>